<dbReference type="InterPro" id="IPR001763">
    <property type="entry name" value="Rhodanese-like_dom"/>
</dbReference>
<dbReference type="Gene3D" id="3.40.250.10">
    <property type="entry name" value="Rhodanese-like domain"/>
    <property type="match status" value="1"/>
</dbReference>
<comment type="function">
    <text evidence="1">Catalyzes oxygen-dependent 5-hydroxyuridine (ho5U) modification at position 34 in tRNAs.</text>
</comment>
<dbReference type="InterPro" id="IPR040503">
    <property type="entry name" value="TRHO_N"/>
</dbReference>
<dbReference type="Pfam" id="PF17773">
    <property type="entry name" value="UPF0176_N"/>
    <property type="match status" value="1"/>
</dbReference>
<dbReference type="SUPFAM" id="SSF52821">
    <property type="entry name" value="Rhodanese/Cell cycle control phosphatase"/>
    <property type="match status" value="1"/>
</dbReference>
<dbReference type="NCBIfam" id="NF002397">
    <property type="entry name" value="PRK01415.1"/>
    <property type="match status" value="1"/>
</dbReference>
<dbReference type="GO" id="GO:0006400">
    <property type="term" value="P:tRNA modification"/>
    <property type="evidence" value="ECO:0007669"/>
    <property type="project" value="UniProtKB-UniRule"/>
</dbReference>
<evidence type="ECO:0000259" key="2">
    <source>
        <dbReference type="PROSITE" id="PS50206"/>
    </source>
</evidence>
<dbReference type="CDD" id="cd01518">
    <property type="entry name" value="RHOD_YceA"/>
    <property type="match status" value="1"/>
</dbReference>
<dbReference type="InterPro" id="IPR020936">
    <property type="entry name" value="TrhO"/>
</dbReference>
<dbReference type="InterPro" id="IPR036873">
    <property type="entry name" value="Rhodanese-like_dom_sf"/>
</dbReference>
<dbReference type="PANTHER" id="PTHR43268:SF3">
    <property type="entry name" value="RHODANESE-LIKE DOMAIN-CONTAINING PROTEIN 7-RELATED"/>
    <property type="match status" value="1"/>
</dbReference>
<accession>A0A2P1P890</accession>
<dbReference type="PANTHER" id="PTHR43268">
    <property type="entry name" value="THIOSULFATE SULFURTRANSFERASE/RHODANESE-LIKE DOMAIN-CONTAINING PROTEIN 2"/>
    <property type="match status" value="1"/>
</dbReference>
<dbReference type="Pfam" id="PF00581">
    <property type="entry name" value="Rhodanese"/>
    <property type="match status" value="1"/>
</dbReference>
<dbReference type="HAMAP" id="MF_00469">
    <property type="entry name" value="TrhO"/>
    <property type="match status" value="1"/>
</dbReference>
<dbReference type="AlphaFoldDB" id="A0A2P1P890"/>
<evidence type="ECO:0000256" key="1">
    <source>
        <dbReference type="HAMAP-Rule" id="MF_00469"/>
    </source>
</evidence>
<dbReference type="Proteomes" id="UP000241762">
    <property type="component" value="Chromosome"/>
</dbReference>
<dbReference type="EC" id="1.14.-.-" evidence="1"/>
<reference evidence="3 4" key="1">
    <citation type="submission" date="2018-03" db="EMBL/GenBank/DDBJ databases">
        <title>A gene transfer event suggests a long-term partnership between eustigmatophyte algae and a novel lineage of endosymbiotic bacteria.</title>
        <authorList>
            <person name="Yurchenko T."/>
            <person name="Sevcikova T."/>
            <person name="Pribyl P."/>
            <person name="El Karkouri K."/>
            <person name="Klimes V."/>
            <person name="Amaral R."/>
            <person name="Zbrankova V."/>
            <person name="Kim E."/>
            <person name="Raoult D."/>
            <person name="Santos L.M.A."/>
            <person name="Elias M."/>
        </authorList>
    </citation>
    <scope>NUCLEOTIDE SEQUENCE [LARGE SCALE GENOMIC DNA]</scope>
    <source>
        <strain evidence="3">CCALA 838</strain>
    </source>
</reference>
<dbReference type="RefSeq" id="WP_106874342.1">
    <property type="nucleotide sequence ID" value="NZ_CP027845.1"/>
</dbReference>
<dbReference type="EMBL" id="CP027845">
    <property type="protein sequence ID" value="AVP87481.1"/>
    <property type="molecule type" value="Genomic_DNA"/>
</dbReference>
<gene>
    <name evidence="1" type="primary">trhO</name>
    <name evidence="3" type="ORF">phytr_5360</name>
</gene>
<name>A0A2P1P890_9RICK</name>
<dbReference type="SMART" id="SM00450">
    <property type="entry name" value="RHOD"/>
    <property type="match status" value="1"/>
</dbReference>
<evidence type="ECO:0000313" key="4">
    <source>
        <dbReference type="Proteomes" id="UP000241762"/>
    </source>
</evidence>
<organism evidence="3 4">
    <name type="scientific">Candidatus Phycorickettsia trachydisci</name>
    <dbReference type="NCBI Taxonomy" id="2115978"/>
    <lineage>
        <taxon>Bacteria</taxon>
        <taxon>Pseudomonadati</taxon>
        <taxon>Pseudomonadota</taxon>
        <taxon>Alphaproteobacteria</taxon>
        <taxon>Rickettsiales</taxon>
        <taxon>Rickettsiaceae</taxon>
        <taxon>Candidatus Phycorickettsia</taxon>
    </lineage>
</organism>
<dbReference type="Gene3D" id="3.30.70.100">
    <property type="match status" value="1"/>
</dbReference>
<comment type="similarity">
    <text evidence="1">Belongs to the TrhO family.</text>
</comment>
<evidence type="ECO:0000313" key="3">
    <source>
        <dbReference type="EMBL" id="AVP87481.1"/>
    </source>
</evidence>
<keyword evidence="4" id="KW-1185">Reference proteome</keyword>
<keyword evidence="1" id="KW-0819">tRNA processing</keyword>
<dbReference type="KEGG" id="ptc:phytr_5360"/>
<sequence>MNSDLTTWSFYSFVKIDSPDLLVPKLLLVCKKKSIKGTILLAEEGFNGYLAGERQNVQLAFDKLLSLTGAKDPIFKVHKCDFVPFNRLKIKVKKEIVRFDVDGLDIAKQKGQYVKSHDWDELISNKDTVVIDVRNNYEVEMGSFKGAINPRTRTFRQFASWTRDHLNELRGKKVAMFCTGGIRCEKSTAYLKSLGHDEVYHLEGGILQYLEDKKGSQDMTWSGKCFVFDDRISVDKDLKSS</sequence>
<dbReference type="GO" id="GO:0016705">
    <property type="term" value="F:oxidoreductase activity, acting on paired donors, with incorporation or reduction of molecular oxygen"/>
    <property type="evidence" value="ECO:0007669"/>
    <property type="project" value="UniProtKB-UniRule"/>
</dbReference>
<protein>
    <recommendedName>
        <fullName evidence="1">tRNA uridine(34) hydroxylase</fullName>
        <ecNumber evidence="1">1.14.-.-</ecNumber>
    </recommendedName>
    <alternativeName>
        <fullName evidence="1">tRNA hydroxylation protein O</fullName>
    </alternativeName>
</protein>
<dbReference type="OrthoDB" id="9778326at2"/>
<proteinExistence type="inferred from homology"/>
<feature type="domain" description="Rhodanese" evidence="2">
    <location>
        <begin position="124"/>
        <end position="218"/>
    </location>
</feature>
<comment type="catalytic activity">
    <reaction evidence="1">
        <text>uridine(34) in tRNA + AH2 + O2 = 5-hydroxyuridine(34) in tRNA + A + H2O</text>
        <dbReference type="Rhea" id="RHEA:64224"/>
        <dbReference type="Rhea" id="RHEA-COMP:11727"/>
        <dbReference type="Rhea" id="RHEA-COMP:13381"/>
        <dbReference type="ChEBI" id="CHEBI:13193"/>
        <dbReference type="ChEBI" id="CHEBI:15377"/>
        <dbReference type="ChEBI" id="CHEBI:15379"/>
        <dbReference type="ChEBI" id="CHEBI:17499"/>
        <dbReference type="ChEBI" id="CHEBI:65315"/>
        <dbReference type="ChEBI" id="CHEBI:136877"/>
    </reaction>
</comment>
<dbReference type="PROSITE" id="PS50206">
    <property type="entry name" value="RHODANESE_3"/>
    <property type="match status" value="1"/>
</dbReference>
<keyword evidence="1" id="KW-0560">Oxidoreductase</keyword>